<organism evidence="1 2">
    <name type="scientific">Golovinomyces cichoracearum</name>
    <dbReference type="NCBI Taxonomy" id="62708"/>
    <lineage>
        <taxon>Eukaryota</taxon>
        <taxon>Fungi</taxon>
        <taxon>Dikarya</taxon>
        <taxon>Ascomycota</taxon>
        <taxon>Pezizomycotina</taxon>
        <taxon>Leotiomycetes</taxon>
        <taxon>Erysiphales</taxon>
        <taxon>Erysiphaceae</taxon>
        <taxon>Golovinomyces</taxon>
    </lineage>
</organism>
<protein>
    <submittedName>
        <fullName evidence="1">Uncharacterized protein</fullName>
    </submittedName>
</protein>
<reference evidence="1 2" key="1">
    <citation type="journal article" date="2018" name="BMC Genomics">
        <title>Comparative genome analyses reveal sequence features reflecting distinct modes of host-adaptation between dicot and monocot powdery mildew.</title>
        <authorList>
            <person name="Wu Y."/>
            <person name="Ma X."/>
            <person name="Pan Z."/>
            <person name="Kale S.D."/>
            <person name="Song Y."/>
            <person name="King H."/>
            <person name="Zhang Q."/>
            <person name="Presley C."/>
            <person name="Deng X."/>
            <person name="Wei C.I."/>
            <person name="Xiao S."/>
        </authorList>
    </citation>
    <scope>NUCLEOTIDE SEQUENCE [LARGE SCALE GENOMIC DNA]</scope>
    <source>
        <strain evidence="1">UMSG3</strain>
    </source>
</reference>
<keyword evidence="2" id="KW-1185">Reference proteome</keyword>
<gene>
    <name evidence="1" type="ORF">GcM3_098026</name>
</gene>
<dbReference type="Proteomes" id="UP000283383">
    <property type="component" value="Unassembled WGS sequence"/>
</dbReference>
<evidence type="ECO:0000313" key="1">
    <source>
        <dbReference type="EMBL" id="RKF72299.1"/>
    </source>
</evidence>
<dbReference type="EMBL" id="MCBQ01009848">
    <property type="protein sequence ID" value="RKF72299.1"/>
    <property type="molecule type" value="Genomic_DNA"/>
</dbReference>
<evidence type="ECO:0000313" key="2">
    <source>
        <dbReference type="Proteomes" id="UP000283383"/>
    </source>
</evidence>
<accession>A0A420ICN9</accession>
<proteinExistence type="predicted"/>
<sequence length="102" mass="12161">MINYGNMNNRWSPRVESHSHLNPHHDLHQGLRNQNQHLNQSTLFYQDSRQMPVYLTIRNEFTNLLDCGLVHRHHRSLKYALIDLHSLGDLKKFTLDNKMMLT</sequence>
<name>A0A420ICN9_9PEZI</name>
<dbReference type="AlphaFoldDB" id="A0A420ICN9"/>
<comment type="caution">
    <text evidence="1">The sequence shown here is derived from an EMBL/GenBank/DDBJ whole genome shotgun (WGS) entry which is preliminary data.</text>
</comment>